<dbReference type="EMBL" id="QVLX01000003">
    <property type="protein sequence ID" value="RGE87956.1"/>
    <property type="molecule type" value="Genomic_DNA"/>
</dbReference>
<gene>
    <name evidence="2" type="ORF">DW016_07585</name>
</gene>
<dbReference type="InterPro" id="IPR001226">
    <property type="entry name" value="Flavodoxin_CS"/>
</dbReference>
<protein>
    <submittedName>
        <fullName evidence="2">Flavodoxin</fullName>
    </submittedName>
</protein>
<dbReference type="GeneID" id="97191593"/>
<dbReference type="AlphaFoldDB" id="A0A3E3K3B1"/>
<organism evidence="2 3">
    <name type="scientific">Sellimonas intestinalis</name>
    <dbReference type="NCBI Taxonomy" id="1653434"/>
    <lineage>
        <taxon>Bacteria</taxon>
        <taxon>Bacillati</taxon>
        <taxon>Bacillota</taxon>
        <taxon>Clostridia</taxon>
        <taxon>Lachnospirales</taxon>
        <taxon>Lachnospiraceae</taxon>
        <taxon>Sellimonas</taxon>
    </lineage>
</organism>
<dbReference type="InterPro" id="IPR054633">
    <property type="entry name" value="BilS"/>
</dbReference>
<dbReference type="Pfam" id="PF12641">
    <property type="entry name" value="Flavodoxin_3"/>
    <property type="match status" value="1"/>
</dbReference>
<name>A0A3E3K3B1_9FIRM</name>
<feature type="domain" description="Flavodoxin-like" evidence="1">
    <location>
        <begin position="6"/>
        <end position="165"/>
    </location>
</feature>
<evidence type="ECO:0000313" key="3">
    <source>
        <dbReference type="Proteomes" id="UP000261080"/>
    </source>
</evidence>
<dbReference type="OrthoDB" id="307208at2"/>
<proteinExistence type="predicted"/>
<dbReference type="PROSITE" id="PS00201">
    <property type="entry name" value="FLAVODOXIN"/>
    <property type="match status" value="1"/>
</dbReference>
<dbReference type="GO" id="GO:0010181">
    <property type="term" value="F:FMN binding"/>
    <property type="evidence" value="ECO:0007669"/>
    <property type="project" value="InterPro"/>
</dbReference>
<dbReference type="NCBIfam" id="NF045594">
    <property type="entry name" value="flavodox_BilS"/>
    <property type="match status" value="1"/>
</dbReference>
<evidence type="ECO:0000259" key="1">
    <source>
        <dbReference type="Pfam" id="PF12641"/>
    </source>
</evidence>
<sequence>MLDYMVLYQSETGNTKKLATSIFAALPGMAKDLRSIDELSSLPEASTYFIGFCVHRGTCSLEIGNLLSTISGRNVALFGTCGAGNTDNYYKNIENSARIWLEDDNAYLGGFFCQGKMPLQIRQKYESMLNGDEEHDRHLKLQLLNFDEAMIHPTKEDLEHATTFAKNCLSRL</sequence>
<comment type="caution">
    <text evidence="2">The sequence shown here is derived from an EMBL/GenBank/DDBJ whole genome shotgun (WGS) entry which is preliminary data.</text>
</comment>
<dbReference type="SUPFAM" id="SSF52218">
    <property type="entry name" value="Flavoproteins"/>
    <property type="match status" value="1"/>
</dbReference>
<dbReference type="Gene3D" id="3.40.50.360">
    <property type="match status" value="1"/>
</dbReference>
<dbReference type="InterPro" id="IPR008254">
    <property type="entry name" value="Flavodoxin/NO_synth"/>
</dbReference>
<dbReference type="Proteomes" id="UP000261080">
    <property type="component" value="Unassembled WGS sequence"/>
</dbReference>
<dbReference type="GO" id="GO:0016651">
    <property type="term" value="F:oxidoreductase activity, acting on NAD(P)H"/>
    <property type="evidence" value="ECO:0007669"/>
    <property type="project" value="UniProtKB-ARBA"/>
</dbReference>
<dbReference type="GO" id="GO:0009055">
    <property type="term" value="F:electron transfer activity"/>
    <property type="evidence" value="ECO:0007669"/>
    <property type="project" value="InterPro"/>
</dbReference>
<accession>A0A3E3K3B1</accession>
<dbReference type="RefSeq" id="WP_048620573.1">
    <property type="nucleotide sequence ID" value="NZ_BAABYU010000001.1"/>
</dbReference>
<reference evidence="2 3" key="1">
    <citation type="submission" date="2018-08" db="EMBL/GenBank/DDBJ databases">
        <title>A genome reference for cultivated species of the human gut microbiota.</title>
        <authorList>
            <person name="Zou Y."/>
            <person name="Xue W."/>
            <person name="Luo G."/>
        </authorList>
    </citation>
    <scope>NUCLEOTIDE SEQUENCE [LARGE SCALE GENOMIC DNA]</scope>
    <source>
        <strain evidence="2 3">AF37-2AT</strain>
    </source>
</reference>
<keyword evidence="3" id="KW-1185">Reference proteome</keyword>
<dbReference type="InterPro" id="IPR029039">
    <property type="entry name" value="Flavoprotein-like_sf"/>
</dbReference>
<evidence type="ECO:0000313" key="2">
    <source>
        <dbReference type="EMBL" id="RGE87956.1"/>
    </source>
</evidence>